<dbReference type="SUPFAM" id="SSF50249">
    <property type="entry name" value="Nucleic acid-binding proteins"/>
    <property type="match status" value="1"/>
</dbReference>
<comment type="caution">
    <text evidence="1">The sequence shown here is derived from an EMBL/GenBank/DDBJ whole genome shotgun (WGS) entry which is preliminary data.</text>
</comment>
<dbReference type="Gene3D" id="2.40.50.140">
    <property type="entry name" value="Nucleic acid-binding proteins"/>
    <property type="match status" value="1"/>
</dbReference>
<proteinExistence type="predicted"/>
<evidence type="ECO:0000313" key="2">
    <source>
        <dbReference type="Proteomes" id="UP000265520"/>
    </source>
</evidence>
<accession>A0A392SQY4</accession>
<dbReference type="InterPro" id="IPR012340">
    <property type="entry name" value="NA-bd_OB-fold"/>
</dbReference>
<evidence type="ECO:0000313" key="1">
    <source>
        <dbReference type="EMBL" id="MCI50832.1"/>
    </source>
</evidence>
<dbReference type="GO" id="GO:0016874">
    <property type="term" value="F:ligase activity"/>
    <property type="evidence" value="ECO:0007669"/>
    <property type="project" value="UniProtKB-KW"/>
</dbReference>
<sequence>YYRRVKYLTLNEVPFATNYSDIPLVELQSKTIVDVNEWTLVKNLDDSFANQPVKIRERLHTKRPMGNKMTFLIILSPQMVEYAAALILESIVDVEGVV</sequence>
<dbReference type="AlphaFoldDB" id="A0A392SQY4"/>
<organism evidence="1 2">
    <name type="scientific">Trifolium medium</name>
    <dbReference type="NCBI Taxonomy" id="97028"/>
    <lineage>
        <taxon>Eukaryota</taxon>
        <taxon>Viridiplantae</taxon>
        <taxon>Streptophyta</taxon>
        <taxon>Embryophyta</taxon>
        <taxon>Tracheophyta</taxon>
        <taxon>Spermatophyta</taxon>
        <taxon>Magnoliopsida</taxon>
        <taxon>eudicotyledons</taxon>
        <taxon>Gunneridae</taxon>
        <taxon>Pentapetalae</taxon>
        <taxon>rosids</taxon>
        <taxon>fabids</taxon>
        <taxon>Fabales</taxon>
        <taxon>Fabaceae</taxon>
        <taxon>Papilionoideae</taxon>
        <taxon>50 kb inversion clade</taxon>
        <taxon>NPAAA clade</taxon>
        <taxon>Hologalegina</taxon>
        <taxon>IRL clade</taxon>
        <taxon>Trifolieae</taxon>
        <taxon>Trifolium</taxon>
    </lineage>
</organism>
<reference evidence="1 2" key="1">
    <citation type="journal article" date="2018" name="Front. Plant Sci.">
        <title>Red Clover (Trifolium pratense) and Zigzag Clover (T. medium) - A Picture of Genomic Similarities and Differences.</title>
        <authorList>
            <person name="Dluhosova J."/>
            <person name="Istvanek J."/>
            <person name="Nedelnik J."/>
            <person name="Repkova J."/>
        </authorList>
    </citation>
    <scope>NUCLEOTIDE SEQUENCE [LARGE SCALE GENOMIC DNA]</scope>
    <source>
        <strain evidence="2">cv. 10/8</strain>
        <tissue evidence="1">Leaf</tissue>
    </source>
</reference>
<dbReference type="EMBL" id="LXQA010422782">
    <property type="protein sequence ID" value="MCI50832.1"/>
    <property type="molecule type" value="Genomic_DNA"/>
</dbReference>
<keyword evidence="2" id="KW-1185">Reference proteome</keyword>
<name>A0A392SQY4_9FABA</name>
<keyword evidence="1" id="KW-0436">Ligase</keyword>
<protein>
    <submittedName>
        <fullName evidence="1">Aspartate-tRNA ligase cytoplasmic-like</fullName>
    </submittedName>
</protein>
<feature type="non-terminal residue" evidence="1">
    <location>
        <position position="1"/>
    </location>
</feature>
<dbReference type="Proteomes" id="UP000265520">
    <property type="component" value="Unassembled WGS sequence"/>
</dbReference>